<evidence type="ECO:0000256" key="1">
    <source>
        <dbReference type="PROSITE-ProRule" id="PRU00042"/>
    </source>
</evidence>
<comment type="caution">
    <text evidence="3">The sequence shown here is derived from an EMBL/GenBank/DDBJ whole genome shotgun (WGS) entry which is preliminary data.</text>
</comment>
<gene>
    <name evidence="3" type="ORF">ONE63_006232</name>
</gene>
<keyword evidence="1" id="KW-0863">Zinc-finger</keyword>
<dbReference type="EMBL" id="JAPTSV010000003">
    <property type="protein sequence ID" value="KAJ1529455.1"/>
    <property type="molecule type" value="Genomic_DNA"/>
</dbReference>
<organism evidence="3 4">
    <name type="scientific">Megalurothrips usitatus</name>
    <name type="common">bean blossom thrips</name>
    <dbReference type="NCBI Taxonomy" id="439358"/>
    <lineage>
        <taxon>Eukaryota</taxon>
        <taxon>Metazoa</taxon>
        <taxon>Ecdysozoa</taxon>
        <taxon>Arthropoda</taxon>
        <taxon>Hexapoda</taxon>
        <taxon>Insecta</taxon>
        <taxon>Pterygota</taxon>
        <taxon>Neoptera</taxon>
        <taxon>Paraneoptera</taxon>
        <taxon>Thysanoptera</taxon>
        <taxon>Terebrantia</taxon>
        <taxon>Thripoidea</taxon>
        <taxon>Thripidae</taxon>
        <taxon>Megalurothrips</taxon>
    </lineage>
</organism>
<proteinExistence type="predicted"/>
<dbReference type="Proteomes" id="UP001075354">
    <property type="component" value="Chromosome 3"/>
</dbReference>
<keyword evidence="4" id="KW-1185">Reference proteome</keyword>
<dbReference type="Gene3D" id="3.30.160.60">
    <property type="entry name" value="Classic Zinc Finger"/>
    <property type="match status" value="1"/>
</dbReference>
<name>A0AAV7XZN7_9NEOP</name>
<protein>
    <recommendedName>
        <fullName evidence="2">C2H2-type domain-containing protein</fullName>
    </recommendedName>
</protein>
<dbReference type="InterPro" id="IPR013087">
    <property type="entry name" value="Znf_C2H2_type"/>
</dbReference>
<dbReference type="GO" id="GO:0008270">
    <property type="term" value="F:zinc ion binding"/>
    <property type="evidence" value="ECO:0007669"/>
    <property type="project" value="UniProtKB-KW"/>
</dbReference>
<evidence type="ECO:0000313" key="3">
    <source>
        <dbReference type="EMBL" id="KAJ1529455.1"/>
    </source>
</evidence>
<keyword evidence="1" id="KW-0479">Metal-binding</keyword>
<dbReference type="InterPro" id="IPR036236">
    <property type="entry name" value="Znf_C2H2_sf"/>
</dbReference>
<dbReference type="SMART" id="SM00355">
    <property type="entry name" value="ZnF_C2H2"/>
    <property type="match status" value="1"/>
</dbReference>
<evidence type="ECO:0000259" key="2">
    <source>
        <dbReference type="PROSITE" id="PS50157"/>
    </source>
</evidence>
<evidence type="ECO:0000313" key="4">
    <source>
        <dbReference type="Proteomes" id="UP001075354"/>
    </source>
</evidence>
<accession>A0AAV7XZN7</accession>
<dbReference type="PROSITE" id="PS50157">
    <property type="entry name" value="ZINC_FINGER_C2H2_2"/>
    <property type="match status" value="1"/>
</dbReference>
<feature type="domain" description="C2H2-type" evidence="2">
    <location>
        <begin position="66"/>
        <end position="94"/>
    </location>
</feature>
<keyword evidence="1" id="KW-0862">Zinc</keyword>
<dbReference type="AlphaFoldDB" id="A0AAV7XZN7"/>
<dbReference type="SUPFAM" id="SSF57667">
    <property type="entry name" value="beta-beta-alpha zinc fingers"/>
    <property type="match status" value="1"/>
</dbReference>
<reference evidence="3" key="1">
    <citation type="submission" date="2022-12" db="EMBL/GenBank/DDBJ databases">
        <title>Chromosome-level genome assembly of the bean flower thrips Megalurothrips usitatus.</title>
        <authorList>
            <person name="Ma L."/>
            <person name="Liu Q."/>
            <person name="Li H."/>
            <person name="Cai W."/>
        </authorList>
    </citation>
    <scope>NUCLEOTIDE SEQUENCE</scope>
    <source>
        <strain evidence="3">Cailab_2022a</strain>
    </source>
</reference>
<sequence>MTDEYDMSDEYDEYRPVDKEALARRFAGYAAAAASASAPSSKGPREHGQHSAYPCEACGKVATESFVCAYCPYRSRYRSNLNRHMKKLHDTKLPKMTRYGYEYYPGPGGHDLGHPPI</sequence>